<feature type="non-terminal residue" evidence="1">
    <location>
        <position position="1"/>
    </location>
</feature>
<proteinExistence type="predicted"/>
<comment type="caution">
    <text evidence="1">The sequence shown here is derived from an EMBL/GenBank/DDBJ whole genome shotgun (WGS) entry which is preliminary data.</text>
</comment>
<evidence type="ECO:0000313" key="1">
    <source>
        <dbReference type="EMBL" id="TRM58225.1"/>
    </source>
</evidence>
<dbReference type="EMBL" id="VDMD01000037">
    <property type="protein sequence ID" value="TRM58225.1"/>
    <property type="molecule type" value="Genomic_DNA"/>
</dbReference>
<accession>A0A550C0B0</accession>
<organism evidence="1 2">
    <name type="scientific">Schizophyllum amplum</name>
    <dbReference type="NCBI Taxonomy" id="97359"/>
    <lineage>
        <taxon>Eukaryota</taxon>
        <taxon>Fungi</taxon>
        <taxon>Dikarya</taxon>
        <taxon>Basidiomycota</taxon>
        <taxon>Agaricomycotina</taxon>
        <taxon>Agaricomycetes</taxon>
        <taxon>Agaricomycetidae</taxon>
        <taxon>Agaricales</taxon>
        <taxon>Schizophyllaceae</taxon>
        <taxon>Schizophyllum</taxon>
    </lineage>
</organism>
<keyword evidence="2" id="KW-1185">Reference proteome</keyword>
<name>A0A550C0B0_9AGAR</name>
<evidence type="ECO:0000313" key="2">
    <source>
        <dbReference type="Proteomes" id="UP000320762"/>
    </source>
</evidence>
<dbReference type="AlphaFoldDB" id="A0A550C0B0"/>
<dbReference type="Proteomes" id="UP000320762">
    <property type="component" value="Unassembled WGS sequence"/>
</dbReference>
<gene>
    <name evidence="1" type="ORF">BD626DRAFT_634114</name>
</gene>
<protein>
    <submittedName>
        <fullName evidence="1">Uncharacterized protein</fullName>
    </submittedName>
</protein>
<sequence>SPSSLPRRSSLFGRPRVSASVTPARVFDARQHVSARWGHTSRLSFASGLLFKVRAERALANRPAPLPRSWLKARRSFTVQHARAHGCHTSNTRLTSPVFPVHQRL</sequence>
<reference evidence="1 2" key="1">
    <citation type="journal article" date="2019" name="New Phytol.">
        <title>Comparative genomics reveals unique wood-decay strategies and fruiting body development in the Schizophyllaceae.</title>
        <authorList>
            <person name="Almasi E."/>
            <person name="Sahu N."/>
            <person name="Krizsan K."/>
            <person name="Balint B."/>
            <person name="Kovacs G.M."/>
            <person name="Kiss B."/>
            <person name="Cseklye J."/>
            <person name="Drula E."/>
            <person name="Henrissat B."/>
            <person name="Nagy I."/>
            <person name="Chovatia M."/>
            <person name="Adam C."/>
            <person name="LaButti K."/>
            <person name="Lipzen A."/>
            <person name="Riley R."/>
            <person name="Grigoriev I.V."/>
            <person name="Nagy L.G."/>
        </authorList>
    </citation>
    <scope>NUCLEOTIDE SEQUENCE [LARGE SCALE GENOMIC DNA]</scope>
    <source>
        <strain evidence="1 2">NL-1724</strain>
    </source>
</reference>